<dbReference type="AlphaFoldDB" id="X0PJJ4"/>
<proteinExistence type="predicted"/>
<dbReference type="EMBL" id="AZFY01000073">
    <property type="protein sequence ID" value="KRM08758.1"/>
    <property type="molecule type" value="Genomic_DNA"/>
</dbReference>
<evidence type="ECO:0000313" key="3">
    <source>
        <dbReference type="EMBL" id="KRM08758.1"/>
    </source>
</evidence>
<dbReference type="InterPro" id="IPR001509">
    <property type="entry name" value="Epimerase_deHydtase"/>
</dbReference>
<gene>
    <name evidence="3" type="ORF">FD41_GL000076</name>
    <name evidence="2" type="ORF">JCM14108_1760</name>
</gene>
<dbReference type="InterPro" id="IPR036291">
    <property type="entry name" value="NAD(P)-bd_dom_sf"/>
</dbReference>
<feature type="domain" description="NAD-dependent epimerase/dehydratase" evidence="1">
    <location>
        <begin position="3"/>
        <end position="121"/>
    </location>
</feature>
<evidence type="ECO:0000313" key="2">
    <source>
        <dbReference type="EMBL" id="GAF36776.1"/>
    </source>
</evidence>
<dbReference type="InterPro" id="IPR051207">
    <property type="entry name" value="ComplexI_NDUFA9_subunit"/>
</dbReference>
<dbReference type="Proteomes" id="UP000051966">
    <property type="component" value="Unassembled WGS sequence"/>
</dbReference>
<reference evidence="2" key="1">
    <citation type="journal article" date="2014" name="Genome Announc.">
        <title>Draft Genome Sequences of Two Lactobacillus Strains, L. farraginis JCM 14108T and L. composti JCM 14202T, Isolated from Compost of Distilled Shochu Residue.</title>
        <authorList>
            <person name="Yuki M."/>
            <person name="Oshima K."/>
            <person name="Suda W."/>
            <person name="Kitahara M."/>
            <person name="Kitamura K."/>
            <person name="Iida T."/>
            <person name="Hattori M."/>
            <person name="Ohkuma M."/>
        </authorList>
    </citation>
    <scope>NUCLEOTIDE SEQUENCE [LARGE SCALE GENOMIC DNA]</scope>
    <source>
        <strain evidence="2">JCM 14108</strain>
    </source>
</reference>
<dbReference type="Pfam" id="PF01370">
    <property type="entry name" value="Epimerase"/>
    <property type="match status" value="1"/>
</dbReference>
<dbReference type="PANTHER" id="PTHR12126:SF16">
    <property type="entry name" value="MIOREX COMPLEX COMPONENT 2"/>
    <property type="match status" value="1"/>
</dbReference>
<dbReference type="OrthoDB" id="2216847at2"/>
<evidence type="ECO:0000313" key="5">
    <source>
        <dbReference type="Proteomes" id="UP000051966"/>
    </source>
</evidence>
<evidence type="ECO:0000259" key="1">
    <source>
        <dbReference type="Pfam" id="PF01370"/>
    </source>
</evidence>
<dbReference type="eggNOG" id="COG0702">
    <property type="taxonomic scope" value="Bacteria"/>
</dbReference>
<dbReference type="PANTHER" id="PTHR12126">
    <property type="entry name" value="NADH-UBIQUINONE OXIDOREDUCTASE 39 KDA SUBUNIT-RELATED"/>
    <property type="match status" value="1"/>
</dbReference>
<dbReference type="GO" id="GO:0044877">
    <property type="term" value="F:protein-containing complex binding"/>
    <property type="evidence" value="ECO:0007669"/>
    <property type="project" value="TreeGrafter"/>
</dbReference>
<comment type="caution">
    <text evidence="2">The sequence shown here is derived from an EMBL/GenBank/DDBJ whole genome shotgun (WGS) entry which is preliminary data.</text>
</comment>
<dbReference type="Proteomes" id="UP000019488">
    <property type="component" value="Unassembled WGS sequence"/>
</dbReference>
<dbReference type="Gene3D" id="3.40.50.720">
    <property type="entry name" value="NAD(P)-binding Rossmann-like Domain"/>
    <property type="match status" value="1"/>
</dbReference>
<protein>
    <submittedName>
        <fullName evidence="2">NADH dehydrogenase</fullName>
    </submittedName>
</protein>
<dbReference type="STRING" id="1423743.FD41_GL000076"/>
<reference evidence="3 5" key="2">
    <citation type="journal article" date="2015" name="Genome Announc.">
        <title>Expanding the biotechnology potential of lactobacilli through comparative genomics of 213 strains and associated genera.</title>
        <authorList>
            <person name="Sun Z."/>
            <person name="Harris H.M."/>
            <person name="McCann A."/>
            <person name="Guo C."/>
            <person name="Argimon S."/>
            <person name="Zhang W."/>
            <person name="Yang X."/>
            <person name="Jeffery I.B."/>
            <person name="Cooney J.C."/>
            <person name="Kagawa T.F."/>
            <person name="Liu W."/>
            <person name="Song Y."/>
            <person name="Salvetti E."/>
            <person name="Wrobel A."/>
            <person name="Rasinkangas P."/>
            <person name="Parkhill J."/>
            <person name="Rea M.C."/>
            <person name="O'Sullivan O."/>
            <person name="Ritari J."/>
            <person name="Douillard F.P."/>
            <person name="Paul Ross R."/>
            <person name="Yang R."/>
            <person name="Briner A.E."/>
            <person name="Felis G.E."/>
            <person name="de Vos W.M."/>
            <person name="Barrangou R."/>
            <person name="Klaenhammer T.R."/>
            <person name="Caufield P.W."/>
            <person name="Cui Y."/>
            <person name="Zhang H."/>
            <person name="O'Toole P.W."/>
        </authorList>
    </citation>
    <scope>NUCLEOTIDE SEQUENCE [LARGE SCALE GENOMIC DNA]</scope>
    <source>
        <strain evidence="3 5">DSM 18382</strain>
    </source>
</reference>
<keyword evidence="5" id="KW-1185">Reference proteome</keyword>
<sequence length="214" mass="23710">MIITVVGGTGFVGSGILLELSQFDNFELFSISRSGAPINHDALADVHWVKGDVTQPGDWQAAIAKSDWVIDCVGILFPNPLAKTSYWQNSILPAESLINLIHRQNLVPNHSTDTRFLFISANYAPFFMAAYIRAKLEVEKDMANLLPNKSIAIYPGVITDKHKPLTRLLKVLTQAATLSTYFKRLRFIPRETVAQEVVKVLVGEGSSLTERIGE</sequence>
<dbReference type="SUPFAM" id="SSF51735">
    <property type="entry name" value="NAD(P)-binding Rossmann-fold domains"/>
    <property type="match status" value="1"/>
</dbReference>
<organism evidence="2 4">
    <name type="scientific">Lentilactobacillus farraginis DSM 18382 = JCM 14108</name>
    <dbReference type="NCBI Taxonomy" id="1423743"/>
    <lineage>
        <taxon>Bacteria</taxon>
        <taxon>Bacillati</taxon>
        <taxon>Bacillota</taxon>
        <taxon>Bacilli</taxon>
        <taxon>Lactobacillales</taxon>
        <taxon>Lactobacillaceae</taxon>
        <taxon>Lentilactobacillus</taxon>
    </lineage>
</organism>
<name>X0PJJ4_9LACO</name>
<evidence type="ECO:0000313" key="4">
    <source>
        <dbReference type="Proteomes" id="UP000019488"/>
    </source>
</evidence>
<dbReference type="RefSeq" id="WP_035179759.1">
    <property type="nucleotide sequence ID" value="NZ_AZFY01000073.1"/>
</dbReference>
<accession>X0PJJ4</accession>
<dbReference type="PATRIC" id="fig|1423743.5.peg.78"/>
<dbReference type="EMBL" id="BAKI01000017">
    <property type="protein sequence ID" value="GAF36776.1"/>
    <property type="molecule type" value="Genomic_DNA"/>
</dbReference>